<dbReference type="SUPFAM" id="SSF56436">
    <property type="entry name" value="C-type lectin-like"/>
    <property type="match status" value="1"/>
</dbReference>
<evidence type="ECO:0000313" key="2">
    <source>
        <dbReference type="EMBL" id="MBK1659332.1"/>
    </source>
</evidence>
<keyword evidence="3" id="KW-1185">Reference proteome</keyword>
<dbReference type="Pfam" id="PF03781">
    <property type="entry name" value="FGE-sulfatase"/>
    <property type="match status" value="1"/>
</dbReference>
<dbReference type="InterPro" id="IPR051043">
    <property type="entry name" value="Sulfatase_Mod_Factor_Kinase"/>
</dbReference>
<dbReference type="InterPro" id="IPR005532">
    <property type="entry name" value="SUMF_dom"/>
</dbReference>
<dbReference type="EMBL" id="NRSG01000095">
    <property type="protein sequence ID" value="MBK1659332.1"/>
    <property type="molecule type" value="Genomic_DNA"/>
</dbReference>
<dbReference type="PANTHER" id="PTHR23150">
    <property type="entry name" value="SULFATASE MODIFYING FACTOR 1, 2"/>
    <property type="match status" value="1"/>
</dbReference>
<name>A0ABS1CZ91_9PROT</name>
<reference evidence="2 3" key="1">
    <citation type="journal article" date="2020" name="Microorganisms">
        <title>Osmotic Adaptation and Compatible Solute Biosynthesis of Phototrophic Bacteria as Revealed from Genome Analyses.</title>
        <authorList>
            <person name="Imhoff J.F."/>
            <person name="Rahn T."/>
            <person name="Kunzel S."/>
            <person name="Keller A."/>
            <person name="Neulinger S.C."/>
        </authorList>
    </citation>
    <scope>NUCLEOTIDE SEQUENCE [LARGE SCALE GENOMIC DNA]</scope>
    <source>
        <strain evidence="2 3">DSM 15382</strain>
    </source>
</reference>
<gene>
    <name evidence="2" type="ORF">CKO45_13905</name>
</gene>
<accession>A0ABS1CZ91</accession>
<dbReference type="InterPro" id="IPR016187">
    <property type="entry name" value="CTDL_fold"/>
</dbReference>
<feature type="domain" description="Sulfatase-modifying factor enzyme-like" evidence="1">
    <location>
        <begin position="20"/>
        <end position="244"/>
    </location>
</feature>
<comment type="caution">
    <text evidence="2">The sequence shown here is derived from an EMBL/GenBank/DDBJ whole genome shotgun (WGS) entry which is preliminary data.</text>
</comment>
<evidence type="ECO:0000259" key="1">
    <source>
        <dbReference type="Pfam" id="PF03781"/>
    </source>
</evidence>
<dbReference type="InterPro" id="IPR042095">
    <property type="entry name" value="SUMF_sf"/>
</dbReference>
<evidence type="ECO:0000313" key="3">
    <source>
        <dbReference type="Proteomes" id="UP000697995"/>
    </source>
</evidence>
<dbReference type="Proteomes" id="UP000697995">
    <property type="component" value="Unassembled WGS sequence"/>
</dbReference>
<protein>
    <recommendedName>
        <fullName evidence="1">Sulfatase-modifying factor enzyme-like domain-containing protein</fullName>
    </recommendedName>
</protein>
<dbReference type="Gene3D" id="3.90.1580.10">
    <property type="entry name" value="paralog of FGE (formylglycine-generating enzyme)"/>
    <property type="match status" value="1"/>
</dbReference>
<organism evidence="2 3">
    <name type="scientific">Paracraurococcus ruber</name>
    <dbReference type="NCBI Taxonomy" id="77675"/>
    <lineage>
        <taxon>Bacteria</taxon>
        <taxon>Pseudomonadati</taxon>
        <taxon>Pseudomonadota</taxon>
        <taxon>Alphaproteobacteria</taxon>
        <taxon>Acetobacterales</taxon>
        <taxon>Roseomonadaceae</taxon>
        <taxon>Paracraurococcus</taxon>
    </lineage>
</organism>
<proteinExistence type="predicted"/>
<sequence>MPAPPPAGSTDRYFQDCPTCPWMVRLPGGTLLMGQGSGDPAARPVRSVTIRPFALGQFPVTVAEWKACGAAGGCGPLPRLAVAEDATPLHNVAWDDAQAYVAWLSRTTGQRYRLPSEAEWEYAARAGSATRYPWGEQLGVAQANCAECGGTQDARGPMPVDAHPPNAFGLHGMAGGVAQWVQDCWAPNYQGAPADGSARETRGCMRRVLRGGSFRSGREEILPVARNFYDAPVRYQANGFRVARAID</sequence>
<dbReference type="PANTHER" id="PTHR23150:SF35">
    <property type="entry name" value="BLL6746 PROTEIN"/>
    <property type="match status" value="1"/>
</dbReference>